<name>A0A923KL86_9BURK</name>
<proteinExistence type="predicted"/>
<dbReference type="Pfam" id="PF25583">
    <property type="entry name" value="WCX"/>
    <property type="match status" value="1"/>
</dbReference>
<accession>A0A923KL86</accession>
<dbReference type="AlphaFoldDB" id="A0A923KL86"/>
<dbReference type="Proteomes" id="UP000627446">
    <property type="component" value="Unassembled WGS sequence"/>
</dbReference>
<reference evidence="2" key="1">
    <citation type="submission" date="2020-08" db="EMBL/GenBank/DDBJ databases">
        <title>Novel species isolated from subtropical streams in China.</title>
        <authorList>
            <person name="Lu H."/>
        </authorList>
    </citation>
    <scope>NUCLEOTIDE SEQUENCE</scope>
    <source>
        <strain evidence="2">LX22W</strain>
    </source>
</reference>
<dbReference type="InterPro" id="IPR057727">
    <property type="entry name" value="WCX_dom"/>
</dbReference>
<evidence type="ECO:0000313" key="3">
    <source>
        <dbReference type="Proteomes" id="UP000627446"/>
    </source>
</evidence>
<organism evidence="2 3">
    <name type="scientific">Undibacterium nitidum</name>
    <dbReference type="NCBI Taxonomy" id="2762298"/>
    <lineage>
        <taxon>Bacteria</taxon>
        <taxon>Pseudomonadati</taxon>
        <taxon>Pseudomonadota</taxon>
        <taxon>Betaproteobacteria</taxon>
        <taxon>Burkholderiales</taxon>
        <taxon>Oxalobacteraceae</taxon>
        <taxon>Undibacterium</taxon>
    </lineage>
</organism>
<evidence type="ECO:0000259" key="1">
    <source>
        <dbReference type="Pfam" id="PF25583"/>
    </source>
</evidence>
<dbReference type="RefSeq" id="WP_186915937.1">
    <property type="nucleotide sequence ID" value="NZ_JACOFZ010000002.1"/>
</dbReference>
<dbReference type="EMBL" id="JACOFZ010000002">
    <property type="protein sequence ID" value="MBC3881565.1"/>
    <property type="molecule type" value="Genomic_DNA"/>
</dbReference>
<keyword evidence="3" id="KW-1185">Reference proteome</keyword>
<comment type="caution">
    <text evidence="2">The sequence shown here is derived from an EMBL/GenBank/DDBJ whole genome shotgun (WGS) entry which is preliminary data.</text>
</comment>
<gene>
    <name evidence="2" type="ORF">H8K36_09295</name>
</gene>
<evidence type="ECO:0000313" key="2">
    <source>
        <dbReference type="EMBL" id="MBC3881565.1"/>
    </source>
</evidence>
<sequence>MVQRRKQRLPTKTNKPKDFDLDTYIAGGAFGFSGDAPEIEVVLRFYNGVGFHLKETPLSNHQDVREIDDATLEVTAKVLDTRRFRWWLLGFGADDNVISPQSIKDFVIQQSTLVMENSPLT</sequence>
<feature type="domain" description="WCX" evidence="1">
    <location>
        <begin position="38"/>
        <end position="108"/>
    </location>
</feature>
<protein>
    <submittedName>
        <fullName evidence="2">WYL domain-containing protein</fullName>
    </submittedName>
</protein>